<proteinExistence type="predicted"/>
<gene>
    <name evidence="1" type="ORF">AEK19_MT1177</name>
</gene>
<keyword evidence="1" id="KW-0496">Mitochondrion</keyword>
<evidence type="ECO:0000313" key="1">
    <source>
        <dbReference type="EMBL" id="ART31390.1"/>
    </source>
</evidence>
<dbReference type="EMBL" id="KY774314">
    <property type="protein sequence ID" value="ART31390.1"/>
    <property type="molecule type" value="Genomic_DNA"/>
</dbReference>
<organism evidence="1">
    <name type="scientific">Utricularia reniformis</name>
    <dbReference type="NCBI Taxonomy" id="192314"/>
    <lineage>
        <taxon>Eukaryota</taxon>
        <taxon>Viridiplantae</taxon>
        <taxon>Streptophyta</taxon>
        <taxon>Embryophyta</taxon>
        <taxon>Tracheophyta</taxon>
        <taxon>Spermatophyta</taxon>
        <taxon>Magnoliopsida</taxon>
        <taxon>eudicotyledons</taxon>
        <taxon>Gunneridae</taxon>
        <taxon>Pentapetalae</taxon>
        <taxon>asterids</taxon>
        <taxon>lamiids</taxon>
        <taxon>Lamiales</taxon>
        <taxon>Lentibulariaceae</taxon>
        <taxon>Utricularia</taxon>
    </lineage>
</organism>
<geneLocation type="mitochondrion" evidence="1"/>
<reference evidence="1" key="1">
    <citation type="submission" date="2017-03" db="EMBL/GenBank/DDBJ databases">
        <title>The mitochondrial genome of the carnivorous plant Utricularia reniformis (Lentibulariaceae): structure, comparative analysis and evolutionary landmarks.</title>
        <authorList>
            <person name="Silva S.R."/>
            <person name="Alvarenga D.O."/>
            <person name="Michael T.P."/>
            <person name="Miranda V.F.O."/>
            <person name="Varani A.M."/>
        </authorList>
    </citation>
    <scope>NUCLEOTIDE SEQUENCE</scope>
</reference>
<protein>
    <submittedName>
        <fullName evidence="1">Uncharacterized protein</fullName>
    </submittedName>
</protein>
<name>A0A1Y0B1W2_9LAMI</name>
<dbReference type="AlphaFoldDB" id="A0A1Y0B1W2"/>
<sequence length="52" mass="5822">MISLSVRSLNSFSEEDTQSSSFLSLTVELFTTLSLTEARSYSSRLLKIKGFI</sequence>
<accession>A0A1Y0B1W2</accession>